<feature type="domain" description="MBG" evidence="2">
    <location>
        <begin position="996"/>
        <end position="1073"/>
    </location>
</feature>
<dbReference type="Gene3D" id="3.30.160.710">
    <property type="match status" value="1"/>
</dbReference>
<dbReference type="PANTHER" id="PTHR45661:SF3">
    <property type="entry name" value="IG-LIKE DOMAIN-CONTAINING PROTEIN"/>
    <property type="match status" value="1"/>
</dbReference>
<sequence length="1244" mass="135168">MKNLRLCWAAFGLCVSLGVSAQRGSCGTGVSWALADGTLTISGEGNMTDFTDPRYGSSNLPSWDIYKDNIVKVVIEGGVKHVGSYAFYDYSNLQAVTFAEGVKSIGSSAFYGCEGIKELLFPSSMKIISGQHNTNEDAEPQVSTFGMGGTGTAYMSSEAFRGCAGLTSVTIPRGVIGVGSGTFKNCRNLKSVYWDVADYPSYGFSTANENGFRDYGTQGSSPFSGCRLKEVVFGSEVDSIPGGLLYGQSELSAIKFSGKTEYVGKDAFKETVWFDNLPNGLVYIDKAAYAFKGLMSTPTAISIAEGTKSITEGLFANQTYLTKVTVPSTLTYMGYEVFEGCRSLGEVEWNAEDCKFGQTYGAPFSATALYTITFGEKVRKIPDGLCSGCRYITEVKMPASVVEVGESAFSDCSGLEAVGFSENMTSIEARAFLDCAKLSELILPNSLREIGENAFSGCTGLETLSIPESVDSIGRSAFYNTGLEILVFNARNCMLVYESYSTAFPSSVRELEFGDAVECIPKYMCSKMTNLVKLKVGRNVREMPSNCFSNCKNLETVEWNAVSMEDAGTPFASSVTQITFGKDVERIPENLCSKLKNLTSVVLPESLKEIGGSAFSYTGLKSVHIPDRVKSIESYVFEGCEALKEAVMGKEINYIGYSAFNSCSALENIVIPENVDSIAGFAFSDCSALTSIVIPDNVEVIDDHAFSDCEKLVSLTMGKKVRKIDYRAFDDCTALDSVYWNAEAFRGNGSEGVLPHTFRKIVFGESVEYVPVGLCKDNANLTMVKMGSHIRTIGASAFKQCTALKEVVLPPDVASIEESAFYGCTALQAVDFPASLEYIGNTAFANTGLTSLFIPSTVKSFGTYAFSQNKELEWVVIAKDPFQHPNGLFGSCDKLQAIYLPDGINFYENYGWSYYGDKIRPIALYNGHEHVYNGYYPDMTCAINIPDGYEFKEMKVEGDIPIGVGEYEIPVTFTFTGTRNFEILSPYRCTIYPKELSVKAKDCTKIYGEKNPEFELEYDGFVEGEDASVLTELPVASCDATETSVADTIYGYPIYLSGGKADNYTFVFTGPGKLYIAPASQFITWDQDLSNLHVGDKVALEASSTSGQLVTFGLAEGDEELAMLHWSDGIGTLECFGEGTVTLTAYQYSSDRNYKNAEPVVKILTISKADGIGAEKVSSMEVYGLHGHIRVRGMKAGLPLRVYTSDGVLLHEETCDGSNMDLAVPCSGLYLVKAGDKTVKLIVK</sequence>
<protein>
    <recommendedName>
        <fullName evidence="2">MBG domain-containing protein</fullName>
    </recommendedName>
</protein>
<dbReference type="InterPro" id="IPR032675">
    <property type="entry name" value="LRR_dom_sf"/>
</dbReference>
<dbReference type="RefSeq" id="WP_412442650.1">
    <property type="nucleotide sequence ID" value="NZ_CACRUT010000015.1"/>
</dbReference>
<dbReference type="InterPro" id="IPR053139">
    <property type="entry name" value="Surface_bspA-like"/>
</dbReference>
<dbReference type="AlphaFoldDB" id="A0A6N3D1S8"/>
<evidence type="ECO:0000259" key="2">
    <source>
        <dbReference type="Pfam" id="PF18676"/>
    </source>
</evidence>
<gene>
    <name evidence="3" type="ORF">PCLFYP37_02199</name>
</gene>
<dbReference type="Gene3D" id="3.40.50.12480">
    <property type="match status" value="1"/>
</dbReference>
<proteinExistence type="predicted"/>
<dbReference type="InterPro" id="IPR026906">
    <property type="entry name" value="LRR_5"/>
</dbReference>
<feature type="chain" id="PRO_5027059775" description="MBG domain-containing protein" evidence="1">
    <location>
        <begin position="22"/>
        <end position="1244"/>
    </location>
</feature>
<feature type="signal peptide" evidence="1">
    <location>
        <begin position="1"/>
        <end position="21"/>
    </location>
</feature>
<accession>A0A6N3D1S8</accession>
<dbReference type="InterPro" id="IPR041286">
    <property type="entry name" value="MBG_2"/>
</dbReference>
<dbReference type="Pfam" id="PF18676">
    <property type="entry name" value="MBG_2"/>
    <property type="match status" value="1"/>
</dbReference>
<name>A0A6N3D1S8_9BACT</name>
<dbReference type="Gene3D" id="3.80.10.10">
    <property type="entry name" value="Ribonuclease Inhibitor"/>
    <property type="match status" value="5"/>
</dbReference>
<reference evidence="3" key="1">
    <citation type="submission" date="2019-11" db="EMBL/GenBank/DDBJ databases">
        <authorList>
            <person name="Feng L."/>
        </authorList>
    </citation>
    <scope>NUCLEOTIDE SEQUENCE</scope>
    <source>
        <strain evidence="3">PclaraLFYP37</strain>
    </source>
</reference>
<dbReference type="Pfam" id="PF13306">
    <property type="entry name" value="LRR_5"/>
    <property type="match status" value="5"/>
</dbReference>
<evidence type="ECO:0000256" key="1">
    <source>
        <dbReference type="SAM" id="SignalP"/>
    </source>
</evidence>
<organism evidence="3">
    <name type="scientific">Paraprevotella clara</name>
    <dbReference type="NCBI Taxonomy" id="454154"/>
    <lineage>
        <taxon>Bacteria</taxon>
        <taxon>Pseudomonadati</taxon>
        <taxon>Bacteroidota</taxon>
        <taxon>Bacteroidia</taxon>
        <taxon>Bacteroidales</taxon>
        <taxon>Prevotellaceae</taxon>
        <taxon>Paraprevotella</taxon>
    </lineage>
</organism>
<dbReference type="SUPFAM" id="SSF52058">
    <property type="entry name" value="L domain-like"/>
    <property type="match status" value="3"/>
</dbReference>
<keyword evidence="1" id="KW-0732">Signal</keyword>
<dbReference type="PANTHER" id="PTHR45661">
    <property type="entry name" value="SURFACE ANTIGEN"/>
    <property type="match status" value="1"/>
</dbReference>
<dbReference type="EMBL" id="CACRUT010000015">
    <property type="protein sequence ID" value="VYU20949.1"/>
    <property type="molecule type" value="Genomic_DNA"/>
</dbReference>
<evidence type="ECO:0000313" key="3">
    <source>
        <dbReference type="EMBL" id="VYU20949.1"/>
    </source>
</evidence>